<organism evidence="2 3">
    <name type="scientific">Trema orientale</name>
    <name type="common">Charcoal tree</name>
    <name type="synonym">Celtis orientalis</name>
    <dbReference type="NCBI Taxonomy" id="63057"/>
    <lineage>
        <taxon>Eukaryota</taxon>
        <taxon>Viridiplantae</taxon>
        <taxon>Streptophyta</taxon>
        <taxon>Embryophyta</taxon>
        <taxon>Tracheophyta</taxon>
        <taxon>Spermatophyta</taxon>
        <taxon>Magnoliopsida</taxon>
        <taxon>eudicotyledons</taxon>
        <taxon>Gunneridae</taxon>
        <taxon>Pentapetalae</taxon>
        <taxon>rosids</taxon>
        <taxon>fabids</taxon>
        <taxon>Rosales</taxon>
        <taxon>Cannabaceae</taxon>
        <taxon>Trema</taxon>
    </lineage>
</organism>
<feature type="transmembrane region" description="Helical" evidence="1">
    <location>
        <begin position="12"/>
        <end position="34"/>
    </location>
</feature>
<keyword evidence="1" id="KW-0472">Membrane</keyword>
<evidence type="ECO:0000256" key="1">
    <source>
        <dbReference type="SAM" id="Phobius"/>
    </source>
</evidence>
<keyword evidence="1" id="KW-1133">Transmembrane helix</keyword>
<dbReference type="InParanoid" id="A0A2P5F8R2"/>
<name>A0A2P5F8R2_TREOI</name>
<reference evidence="3" key="1">
    <citation type="submission" date="2016-06" db="EMBL/GenBank/DDBJ databases">
        <title>Parallel loss of symbiosis genes in relatives of nitrogen-fixing non-legume Parasponia.</title>
        <authorList>
            <person name="Van Velzen R."/>
            <person name="Holmer R."/>
            <person name="Bu F."/>
            <person name="Rutten L."/>
            <person name="Van Zeijl A."/>
            <person name="Liu W."/>
            <person name="Santuari L."/>
            <person name="Cao Q."/>
            <person name="Sharma T."/>
            <person name="Shen D."/>
            <person name="Roswanjaya Y."/>
            <person name="Wardhani T."/>
            <person name="Kalhor M.S."/>
            <person name="Jansen J."/>
            <person name="Van den Hoogen J."/>
            <person name="Gungor B."/>
            <person name="Hartog M."/>
            <person name="Hontelez J."/>
            <person name="Verver J."/>
            <person name="Yang W.-C."/>
            <person name="Schijlen E."/>
            <person name="Repin R."/>
            <person name="Schilthuizen M."/>
            <person name="Schranz E."/>
            <person name="Heidstra R."/>
            <person name="Miyata K."/>
            <person name="Fedorova E."/>
            <person name="Kohlen W."/>
            <person name="Bisseling T."/>
            <person name="Smit S."/>
            <person name="Geurts R."/>
        </authorList>
    </citation>
    <scope>NUCLEOTIDE SEQUENCE [LARGE SCALE GENOMIC DNA]</scope>
    <source>
        <strain evidence="3">cv. RG33-2</strain>
    </source>
</reference>
<proteinExistence type="predicted"/>
<sequence length="119" mass="12924">MTLFIEGRSQGFNCMHHNATMIIFFVVFISSSLTSSDSSLLMSCISLSCPLFLSTTTSHVARAVAAIKYEGIGIDIHYLMFCSVSVRLGVILLLTLVSSKSCISVNIPIISGIKSRKLM</sequence>
<keyword evidence="3" id="KW-1185">Reference proteome</keyword>
<keyword evidence="1" id="KW-0812">Transmembrane</keyword>
<dbReference type="AlphaFoldDB" id="A0A2P5F8R2"/>
<gene>
    <name evidence="2" type="ORF">TorRG33x02_101930</name>
</gene>
<protein>
    <submittedName>
        <fullName evidence="2">Uncharacterized protein</fullName>
    </submittedName>
</protein>
<dbReference type="Proteomes" id="UP000237000">
    <property type="component" value="Unassembled WGS sequence"/>
</dbReference>
<dbReference type="EMBL" id="JXTC01000054">
    <property type="protein sequence ID" value="PON94154.1"/>
    <property type="molecule type" value="Genomic_DNA"/>
</dbReference>
<evidence type="ECO:0000313" key="2">
    <source>
        <dbReference type="EMBL" id="PON94154.1"/>
    </source>
</evidence>
<evidence type="ECO:0000313" key="3">
    <source>
        <dbReference type="Proteomes" id="UP000237000"/>
    </source>
</evidence>
<comment type="caution">
    <text evidence="2">The sequence shown here is derived from an EMBL/GenBank/DDBJ whole genome shotgun (WGS) entry which is preliminary data.</text>
</comment>
<accession>A0A2P5F8R2</accession>